<feature type="domain" description="HYR" evidence="6">
    <location>
        <begin position="1496"/>
        <end position="1573"/>
    </location>
</feature>
<dbReference type="SMART" id="SM00089">
    <property type="entry name" value="PKD"/>
    <property type="match status" value="1"/>
</dbReference>
<dbReference type="InterPro" id="IPR000408">
    <property type="entry name" value="Reg_chr_condens"/>
</dbReference>
<dbReference type="InterPro" id="IPR058923">
    <property type="entry name" value="RCC1-like_dom"/>
</dbReference>
<dbReference type="Proteomes" id="UP000306585">
    <property type="component" value="Unassembled WGS sequence"/>
</dbReference>
<organism evidence="7 8">
    <name type="scientific">Mariprofundus erugo</name>
    <dbReference type="NCBI Taxonomy" id="2528639"/>
    <lineage>
        <taxon>Bacteria</taxon>
        <taxon>Pseudomonadati</taxon>
        <taxon>Pseudomonadota</taxon>
        <taxon>Candidatius Mariprofundia</taxon>
        <taxon>Mariprofundales</taxon>
        <taxon>Mariprofundaceae</taxon>
        <taxon>Mariprofundus</taxon>
    </lineage>
</organism>
<feature type="domain" description="HYR" evidence="6">
    <location>
        <begin position="1343"/>
        <end position="1421"/>
    </location>
</feature>
<feature type="repeat" description="NHL" evidence="2">
    <location>
        <begin position="145"/>
        <end position="176"/>
    </location>
</feature>
<keyword evidence="1" id="KW-0677">Repeat</keyword>
<dbReference type="Gene3D" id="2.130.10.30">
    <property type="entry name" value="Regulator of chromosome condensation 1/beta-lactamase-inhibitor protein II"/>
    <property type="match status" value="2"/>
</dbReference>
<dbReference type="InterPro" id="IPR022409">
    <property type="entry name" value="PKD/Chitinase_dom"/>
</dbReference>
<evidence type="ECO:0000256" key="2">
    <source>
        <dbReference type="PROSITE-ProRule" id="PRU00504"/>
    </source>
</evidence>
<proteinExistence type="predicted"/>
<dbReference type="Pfam" id="PF18911">
    <property type="entry name" value="PKD_4"/>
    <property type="match status" value="1"/>
</dbReference>
<dbReference type="InterPro" id="IPR003410">
    <property type="entry name" value="HYR_dom"/>
</dbReference>
<dbReference type="PANTHER" id="PTHR24273">
    <property type="entry name" value="FI04643P-RELATED"/>
    <property type="match status" value="1"/>
</dbReference>
<dbReference type="SUPFAM" id="SSF49299">
    <property type="entry name" value="PKD domain"/>
    <property type="match status" value="1"/>
</dbReference>
<protein>
    <submittedName>
        <fullName evidence="7">HYR domain-containing protein</fullName>
    </submittedName>
</protein>
<dbReference type="InterPro" id="IPR013783">
    <property type="entry name" value="Ig-like_fold"/>
</dbReference>
<sequence length="1701" mass="167342">MKKLKLLFLGLLVLLGLAPQMASAAVGDITTVAGNGTLGSSGDGGAATAAQFGVPGNVVVDAAGNLYIADGWYKRVRKVDVSGNISSLMQGVYANDIAIDGAGNIYVANLYNQVQKMDAAGNVTTVAGTGVRGFSGDGGAAVSAQLNQPSGVAVDGAGNLYIADTGNHCIRKVDASGNISTVAGTGVLGYSGDGGAAVSAQLAYPNDVEVDGVGNLYIADTANQRIRKVDTSGKISTVAGTSVTGYSGDGGAATLAKIAGVYNIGIDSVGNIYLADSGNNRIRKVDVSGNISTVVGTGVAGFSGDGGPALSAQLNSPKTVYVDSAGNLYIGDGANLRVRKVAGVAAAAAAKAEPMAWGYNSYGVLATGDTKLNIKPLAVPQAADFVSIKLGISHGVGLKADGTVWAWGYNDYGQLGLGYWGGVSYTPVQVSGLTNVVAIDAGQSFTVALKADGTVWAWGINNYSQAGMAPSTAVPGPYQISGLTNVTAIAAGRAHAIALKSDGTVWSWGNNQYGQSGNGVVNGGWPFCITNPVQVSVSGAVSIAAGSSHNFALKSDGTVWAWGLDASGELGDGRTGVWAVPTPVQTQISGVASVSAGYNYASALKTDGTVWVWGLNRFGQAGNGTITPTEPLPVQTNITGVRQISAGSSHMLAVKLDGTVWSWGYGGFWQLGTGTSTTTPTPVQLSGLGGIGATVEAGSNESFVYGGVSGGAGSAPAAPANQPPVANAGAAQVVESAGAMTAVMLNGSASSDPDGDTLTYSWSWNGGSATGATPTVNLANGTYNISLTVDDGKGGTATATTTVTVRDTVAPSISIAPIAAVEATSVSGASVNVTSYVTTSDVCGVQLGVSPAGVYALGNTSVTVTATDCAGNSRSASTTVSVVDTTAPVLSVPANVSVEATARLTSVAIGAATATDIFAVTVSNNVPAAFPVGNTTVTWTATDANGNSATATQTVTVTDTTAPSVVAPAAVTVEATGALTAVTLGSASASDLVDGVVTATADQTGPFAPGVYTITWSATDAAGNTGTATQIVTVTDTTAPSVIAPAAVTVEATGALTAVTLGSATASDLVDGVVTATADQSGPFAPGVHTITWSATDAHGNVGTATQTVTVTDTTAPSVIAPAAVTVEATGALTAVTLGSATASDLVDGVVTATADQSGPFAPGVYTITWRATDAAGNTGKATQTVTVTDTTAPSVVAPAAVTVEATAALTAVTLGSATASDLVDGVVTATADQTGPFAPGVYTITWSATDAAGNTGTATQTVTVTDTTAPSVIAPAAVTVEATGALTAVTLGSASASDLVDGVVTAIADQTGPFAPGVYTITWSATDAHGNVGTATQTVTVTDTTAPSVLAPADVTVEASAVLSTVAIGNATATDLVDGAVAASSNAPASFPVGTTVVIWSATDAAGNTGSATQKVTVVDTTAPVLTLPANVTAEANGNPGSTVAIGNATATDIFPVTVTSNAPAVFPLGVTSVIWSATDANGNVSTATQTVTVVDTTAPAMTLPADVHVEATAALSSVVIGTATATDLFGPVSVVSDAPASFALGTTVVTWTATDANGNSSTGTQRVTVVDTTAPAVAAALEAVKVEGQEGVFRVVFSSHDLVDANPALSAMLNGVTVSNGQSVHLSYGSRQKVEGGRNVEIEAPSFSLDVISTDASGNAGSAAAAYAFPAPREAHGDSKSDHGKQSESKSKSKSSKRD</sequence>
<feature type="signal peptide" evidence="4">
    <location>
        <begin position="1"/>
        <end position="24"/>
    </location>
</feature>
<feature type="region of interest" description="Disordered" evidence="3">
    <location>
        <begin position="1669"/>
        <end position="1701"/>
    </location>
</feature>
<evidence type="ECO:0000313" key="7">
    <source>
        <dbReference type="EMBL" id="TLS67300.1"/>
    </source>
</evidence>
<dbReference type="InterPro" id="IPR056822">
    <property type="entry name" value="TEN_NHL"/>
</dbReference>
<reference evidence="7 8" key="1">
    <citation type="journal article" date="2019" name="Appl. Environ. Microbiol.">
        <title>Environmental Evidence and Genomic Insight of Iron-oxidizing Bacteria Preference Towards More Corrosion Resistant Stainless Steel at Higher Salinities.</title>
        <authorList>
            <person name="Garrison C.E."/>
            <person name="Price K.A."/>
            <person name="Field E.K."/>
        </authorList>
    </citation>
    <scope>NUCLEOTIDE SEQUENCE [LARGE SCALE GENOMIC DNA]</scope>
    <source>
        <strain evidence="7 8">P3</strain>
    </source>
</reference>
<feature type="domain" description="PKD" evidence="5">
    <location>
        <begin position="726"/>
        <end position="812"/>
    </location>
</feature>
<evidence type="ECO:0000259" key="6">
    <source>
        <dbReference type="PROSITE" id="PS50825"/>
    </source>
</evidence>
<dbReference type="PANTHER" id="PTHR24273:SF32">
    <property type="entry name" value="HYALIN"/>
    <property type="match status" value="1"/>
</dbReference>
<evidence type="ECO:0000256" key="3">
    <source>
        <dbReference type="SAM" id="MobiDB-lite"/>
    </source>
</evidence>
<dbReference type="SUPFAM" id="SSF50985">
    <property type="entry name" value="RCC1/BLIP-II"/>
    <property type="match status" value="1"/>
</dbReference>
<keyword evidence="8" id="KW-1185">Reference proteome</keyword>
<dbReference type="Gene3D" id="2.60.40.10">
    <property type="entry name" value="Immunoglobulins"/>
    <property type="match status" value="8"/>
</dbReference>
<evidence type="ECO:0000259" key="5">
    <source>
        <dbReference type="PROSITE" id="PS50093"/>
    </source>
</evidence>
<gene>
    <name evidence="7" type="ORF">FEF65_07665</name>
</gene>
<evidence type="ECO:0000313" key="8">
    <source>
        <dbReference type="Proteomes" id="UP000306585"/>
    </source>
</evidence>
<dbReference type="Pfam" id="PF25021">
    <property type="entry name" value="TEN_NHL"/>
    <property type="match status" value="2"/>
</dbReference>
<name>A0A5R9GMN5_9PROT</name>
<dbReference type="InterPro" id="IPR000601">
    <property type="entry name" value="PKD_dom"/>
</dbReference>
<dbReference type="Pfam" id="PF02494">
    <property type="entry name" value="HYR"/>
    <property type="match status" value="3"/>
</dbReference>
<dbReference type="PRINTS" id="PR00633">
    <property type="entry name" value="RCCNDNSATION"/>
</dbReference>
<dbReference type="Pfam" id="PF25390">
    <property type="entry name" value="WD40_RLD"/>
    <property type="match status" value="1"/>
</dbReference>
<dbReference type="CDD" id="cd14953">
    <property type="entry name" value="NHL_like_1"/>
    <property type="match status" value="1"/>
</dbReference>
<dbReference type="PROSITE" id="PS51125">
    <property type="entry name" value="NHL"/>
    <property type="match status" value="1"/>
</dbReference>
<dbReference type="InterPro" id="IPR001258">
    <property type="entry name" value="NHL_repeat"/>
</dbReference>
<accession>A0A5R9GMN5</accession>
<dbReference type="Gene3D" id="2.120.10.30">
    <property type="entry name" value="TolB, C-terminal domain"/>
    <property type="match status" value="3"/>
</dbReference>
<dbReference type="SUPFAM" id="SSF101898">
    <property type="entry name" value="NHL repeat"/>
    <property type="match status" value="1"/>
</dbReference>
<dbReference type="PROSITE" id="PS50012">
    <property type="entry name" value="RCC1_3"/>
    <property type="match status" value="7"/>
</dbReference>
<dbReference type="PROSITE" id="PS50825">
    <property type="entry name" value="HYR"/>
    <property type="match status" value="3"/>
</dbReference>
<dbReference type="InterPro" id="IPR011042">
    <property type="entry name" value="6-blade_b-propeller_TolB-like"/>
</dbReference>
<feature type="domain" description="HYR" evidence="6">
    <location>
        <begin position="883"/>
        <end position="959"/>
    </location>
</feature>
<feature type="compositionally biased region" description="Basic and acidic residues" evidence="3">
    <location>
        <begin position="1675"/>
        <end position="1701"/>
    </location>
</feature>
<keyword evidence="4" id="KW-0732">Signal</keyword>
<dbReference type="InterPro" id="IPR009091">
    <property type="entry name" value="RCC1/BLIP-II"/>
</dbReference>
<dbReference type="EMBL" id="VBRY01000006">
    <property type="protein sequence ID" value="TLS67300.1"/>
    <property type="molecule type" value="Genomic_DNA"/>
</dbReference>
<feature type="chain" id="PRO_5024380633" evidence="4">
    <location>
        <begin position="25"/>
        <end position="1701"/>
    </location>
</feature>
<evidence type="ECO:0000256" key="4">
    <source>
        <dbReference type="SAM" id="SignalP"/>
    </source>
</evidence>
<dbReference type="RefSeq" id="WP_138239216.1">
    <property type="nucleotide sequence ID" value="NZ_VBRY01000006.1"/>
</dbReference>
<comment type="caution">
    <text evidence="7">The sequence shown here is derived from an EMBL/GenBank/DDBJ whole genome shotgun (WGS) entry which is preliminary data.</text>
</comment>
<evidence type="ECO:0000256" key="1">
    <source>
        <dbReference type="ARBA" id="ARBA00022737"/>
    </source>
</evidence>
<dbReference type="InterPro" id="IPR035986">
    <property type="entry name" value="PKD_dom_sf"/>
</dbReference>
<dbReference type="PROSITE" id="PS50093">
    <property type="entry name" value="PKD"/>
    <property type="match status" value="1"/>
</dbReference>